<protein>
    <recommendedName>
        <fullName evidence="4">POM121-like protein 12</fullName>
    </recommendedName>
</protein>
<keyword evidence="3" id="KW-1185">Reference proteome</keyword>
<evidence type="ECO:0000313" key="2">
    <source>
        <dbReference type="EMBL" id="KAK2112649.1"/>
    </source>
</evidence>
<comment type="caution">
    <text evidence="2">The sequence shown here is derived from an EMBL/GenBank/DDBJ whole genome shotgun (WGS) entry which is preliminary data.</text>
</comment>
<gene>
    <name evidence="2" type="ORF">P7K49_012396</name>
</gene>
<feature type="region of interest" description="Disordered" evidence="1">
    <location>
        <begin position="311"/>
        <end position="350"/>
    </location>
</feature>
<evidence type="ECO:0008006" key="4">
    <source>
        <dbReference type="Google" id="ProtNLM"/>
    </source>
</evidence>
<name>A0ABQ9VTD3_SAGOE</name>
<organism evidence="2 3">
    <name type="scientific">Saguinus oedipus</name>
    <name type="common">Cotton-top tamarin</name>
    <name type="synonym">Oedipomidas oedipus</name>
    <dbReference type="NCBI Taxonomy" id="9490"/>
    <lineage>
        <taxon>Eukaryota</taxon>
        <taxon>Metazoa</taxon>
        <taxon>Chordata</taxon>
        <taxon>Craniata</taxon>
        <taxon>Vertebrata</taxon>
        <taxon>Euteleostomi</taxon>
        <taxon>Mammalia</taxon>
        <taxon>Eutheria</taxon>
        <taxon>Euarchontoglires</taxon>
        <taxon>Primates</taxon>
        <taxon>Haplorrhini</taxon>
        <taxon>Platyrrhini</taxon>
        <taxon>Cebidae</taxon>
        <taxon>Callitrichinae</taxon>
        <taxon>Saguinus</taxon>
    </lineage>
</organism>
<accession>A0ABQ9VTD3</accession>
<reference evidence="2 3" key="1">
    <citation type="submission" date="2023-05" db="EMBL/GenBank/DDBJ databases">
        <title>B98-5 Cell Line De Novo Hybrid Assembly: An Optical Mapping Approach.</title>
        <authorList>
            <person name="Kananen K."/>
            <person name="Auerbach J.A."/>
            <person name="Kautto E."/>
            <person name="Blachly J.S."/>
        </authorList>
    </citation>
    <scope>NUCLEOTIDE SEQUENCE [LARGE SCALE GENOMIC DNA]</scope>
    <source>
        <strain evidence="2">B95-8</strain>
        <tissue evidence="2">Cell line</tissue>
    </source>
</reference>
<dbReference type="Proteomes" id="UP001266305">
    <property type="component" value="Unassembled WGS sequence"/>
</dbReference>
<evidence type="ECO:0000256" key="1">
    <source>
        <dbReference type="SAM" id="MobiDB-lite"/>
    </source>
</evidence>
<dbReference type="EMBL" id="JASSZA010000005">
    <property type="protein sequence ID" value="KAK2112649.1"/>
    <property type="molecule type" value="Genomic_DNA"/>
</dbReference>
<evidence type="ECO:0000313" key="3">
    <source>
        <dbReference type="Proteomes" id="UP001266305"/>
    </source>
</evidence>
<sequence>MASRCQRVMLCALSDVPRPTVTVTKFCTLGTGRRLHKLVEAEFLRRGPNRYTAVMGSCLSRFLGWPRARLPPRAQKPRALRSRPFRRSQVQDCYKVVYVHRPRWVRTQPLPKALPGWDNARLWRYFSTRSSLQSFMVPGSSDIGQAYVKWRLWHARHPWPFPSLVTVKIAPPEHRGEPRQASAAPERPDPCARETELKALSQCNKGKRKFTEPLWFEAPDVKRRKQSPAPRPSAFKPVRRRGEVPVFVPRPGPLRILRSPAAVSSERFGLPFSPPPALPQKVCCPEPSRSGHRGSSRSRCSNVSVAWAFLSPKDPPRGGDHAPLGTPRLQPSSASGPCPLLLSLQTPSPY</sequence>
<proteinExistence type="predicted"/>